<evidence type="ECO:0000256" key="3">
    <source>
        <dbReference type="ARBA" id="ARBA00023082"/>
    </source>
</evidence>
<name>A0ABS9KMI0_9BACT</name>
<dbReference type="PANTHER" id="PTHR43133">
    <property type="entry name" value="RNA POLYMERASE ECF-TYPE SIGMA FACTO"/>
    <property type="match status" value="1"/>
</dbReference>
<proteinExistence type="inferred from homology"/>
<organism evidence="7 8">
    <name type="scientific">Terrimonas ginsenosidimutans</name>
    <dbReference type="NCBI Taxonomy" id="2908004"/>
    <lineage>
        <taxon>Bacteria</taxon>
        <taxon>Pseudomonadati</taxon>
        <taxon>Bacteroidota</taxon>
        <taxon>Chitinophagia</taxon>
        <taxon>Chitinophagales</taxon>
        <taxon>Chitinophagaceae</taxon>
        <taxon>Terrimonas</taxon>
    </lineage>
</organism>
<sequence>MDKMNILPDTSLLTQLQAGSHDAFNEIYDRYWNKLYFVAYKHLGEAADAEEIVQEVFITLWSKKSALQIDSLAAYLAAMTRYAVYHKLKQRKKIHITTLEKLDDGSLRHAMEEGSFENKLLLEIVNRLANDLPEKCRLVFINNKLLDRPLPEVAEGLGISIKTAEAHLSKALKIIRTKMGDTFFSLFL</sequence>
<dbReference type="InterPro" id="IPR013325">
    <property type="entry name" value="RNA_pol_sigma_r2"/>
</dbReference>
<evidence type="ECO:0000256" key="2">
    <source>
        <dbReference type="ARBA" id="ARBA00023015"/>
    </source>
</evidence>
<dbReference type="NCBIfam" id="TIGR02937">
    <property type="entry name" value="sigma70-ECF"/>
    <property type="match status" value="1"/>
</dbReference>
<keyword evidence="4" id="KW-0804">Transcription</keyword>
<accession>A0ABS9KMI0</accession>
<dbReference type="Proteomes" id="UP001165367">
    <property type="component" value="Unassembled WGS sequence"/>
</dbReference>
<protein>
    <submittedName>
        <fullName evidence="7">Sigma-70 family RNA polymerase sigma factor</fullName>
    </submittedName>
</protein>
<gene>
    <name evidence="7" type="ORF">LZZ85_04475</name>
</gene>
<evidence type="ECO:0000256" key="4">
    <source>
        <dbReference type="ARBA" id="ARBA00023163"/>
    </source>
</evidence>
<dbReference type="Pfam" id="PF04542">
    <property type="entry name" value="Sigma70_r2"/>
    <property type="match status" value="1"/>
</dbReference>
<dbReference type="PANTHER" id="PTHR43133:SF46">
    <property type="entry name" value="RNA POLYMERASE SIGMA-70 FACTOR ECF SUBFAMILY"/>
    <property type="match status" value="1"/>
</dbReference>
<evidence type="ECO:0000256" key="1">
    <source>
        <dbReference type="ARBA" id="ARBA00010641"/>
    </source>
</evidence>
<keyword evidence="3" id="KW-0731">Sigma factor</keyword>
<dbReference type="EMBL" id="JAKLTR010000002">
    <property type="protein sequence ID" value="MCG2613519.1"/>
    <property type="molecule type" value="Genomic_DNA"/>
</dbReference>
<reference evidence="7" key="1">
    <citation type="submission" date="2022-01" db="EMBL/GenBank/DDBJ databases">
        <authorList>
            <person name="Jo J.-H."/>
            <person name="Im W.-T."/>
        </authorList>
    </citation>
    <scope>NUCLEOTIDE SEQUENCE</scope>
    <source>
        <strain evidence="7">NA20</strain>
    </source>
</reference>
<keyword evidence="2" id="KW-0805">Transcription regulation</keyword>
<dbReference type="SUPFAM" id="SSF88946">
    <property type="entry name" value="Sigma2 domain of RNA polymerase sigma factors"/>
    <property type="match status" value="1"/>
</dbReference>
<dbReference type="Pfam" id="PF08281">
    <property type="entry name" value="Sigma70_r4_2"/>
    <property type="match status" value="1"/>
</dbReference>
<feature type="domain" description="RNA polymerase sigma factor 70 region 4 type 2" evidence="6">
    <location>
        <begin position="124"/>
        <end position="173"/>
    </location>
</feature>
<dbReference type="InterPro" id="IPR014284">
    <property type="entry name" value="RNA_pol_sigma-70_dom"/>
</dbReference>
<evidence type="ECO:0000313" key="8">
    <source>
        <dbReference type="Proteomes" id="UP001165367"/>
    </source>
</evidence>
<dbReference type="Gene3D" id="1.10.1740.10">
    <property type="match status" value="1"/>
</dbReference>
<dbReference type="SUPFAM" id="SSF88659">
    <property type="entry name" value="Sigma3 and sigma4 domains of RNA polymerase sigma factors"/>
    <property type="match status" value="1"/>
</dbReference>
<dbReference type="InterPro" id="IPR036388">
    <property type="entry name" value="WH-like_DNA-bd_sf"/>
</dbReference>
<evidence type="ECO:0000313" key="7">
    <source>
        <dbReference type="EMBL" id="MCG2613519.1"/>
    </source>
</evidence>
<dbReference type="InterPro" id="IPR013324">
    <property type="entry name" value="RNA_pol_sigma_r3/r4-like"/>
</dbReference>
<dbReference type="InterPro" id="IPR007627">
    <property type="entry name" value="RNA_pol_sigma70_r2"/>
</dbReference>
<dbReference type="RefSeq" id="WP_237868777.1">
    <property type="nucleotide sequence ID" value="NZ_JAKLTR010000002.1"/>
</dbReference>
<dbReference type="Gene3D" id="1.10.10.10">
    <property type="entry name" value="Winged helix-like DNA-binding domain superfamily/Winged helix DNA-binding domain"/>
    <property type="match status" value="1"/>
</dbReference>
<dbReference type="InterPro" id="IPR013249">
    <property type="entry name" value="RNA_pol_sigma70_r4_t2"/>
</dbReference>
<evidence type="ECO:0000259" key="6">
    <source>
        <dbReference type="Pfam" id="PF08281"/>
    </source>
</evidence>
<comment type="similarity">
    <text evidence="1">Belongs to the sigma-70 factor family. ECF subfamily.</text>
</comment>
<comment type="caution">
    <text evidence="7">The sequence shown here is derived from an EMBL/GenBank/DDBJ whole genome shotgun (WGS) entry which is preliminary data.</text>
</comment>
<dbReference type="InterPro" id="IPR039425">
    <property type="entry name" value="RNA_pol_sigma-70-like"/>
</dbReference>
<feature type="domain" description="RNA polymerase sigma-70 region 2" evidence="5">
    <location>
        <begin position="27"/>
        <end position="93"/>
    </location>
</feature>
<evidence type="ECO:0000259" key="5">
    <source>
        <dbReference type="Pfam" id="PF04542"/>
    </source>
</evidence>
<keyword evidence="8" id="KW-1185">Reference proteome</keyword>